<dbReference type="Pfam" id="PF13538">
    <property type="entry name" value="UvrD_C_2"/>
    <property type="match status" value="1"/>
</dbReference>
<dbReference type="Gene3D" id="3.40.50.300">
    <property type="entry name" value="P-loop containing nucleotide triphosphate hydrolases"/>
    <property type="match status" value="3"/>
</dbReference>
<dbReference type="InterPro" id="IPR027417">
    <property type="entry name" value="P-loop_NTPase"/>
</dbReference>
<evidence type="ECO:0000256" key="3">
    <source>
        <dbReference type="ARBA" id="ARBA00022806"/>
    </source>
</evidence>
<keyword evidence="1 5" id="KW-0547">Nucleotide-binding</keyword>
<keyword evidence="4 5" id="KW-0067">ATP-binding</keyword>
<evidence type="ECO:0000256" key="2">
    <source>
        <dbReference type="ARBA" id="ARBA00022801"/>
    </source>
</evidence>
<protein>
    <recommendedName>
        <fullName evidence="6">UvrD-like helicase ATP-binding domain-containing protein</fullName>
    </recommendedName>
</protein>
<evidence type="ECO:0000313" key="7">
    <source>
        <dbReference type="EMBL" id="KNX37638.1"/>
    </source>
</evidence>
<dbReference type="Pfam" id="PF13245">
    <property type="entry name" value="AAA_19"/>
    <property type="match status" value="1"/>
</dbReference>
<name>A0A0L6CJF3_9MICO</name>
<dbReference type="PANTHER" id="PTHR11070:SF45">
    <property type="entry name" value="DNA 3'-5' HELICASE"/>
    <property type="match status" value="1"/>
</dbReference>
<evidence type="ECO:0000313" key="8">
    <source>
        <dbReference type="Proteomes" id="UP000037397"/>
    </source>
</evidence>
<dbReference type="GO" id="GO:0003677">
    <property type="term" value="F:DNA binding"/>
    <property type="evidence" value="ECO:0007669"/>
    <property type="project" value="InterPro"/>
</dbReference>
<dbReference type="GO" id="GO:0005829">
    <property type="term" value="C:cytosol"/>
    <property type="evidence" value="ECO:0007669"/>
    <property type="project" value="TreeGrafter"/>
</dbReference>
<dbReference type="GO" id="GO:0000725">
    <property type="term" value="P:recombinational repair"/>
    <property type="evidence" value="ECO:0007669"/>
    <property type="project" value="TreeGrafter"/>
</dbReference>
<dbReference type="EMBL" id="LAIR01000002">
    <property type="protein sequence ID" value="KNX37638.1"/>
    <property type="molecule type" value="Genomic_DNA"/>
</dbReference>
<dbReference type="InterPro" id="IPR000212">
    <property type="entry name" value="DNA_helicase_UvrD/REP"/>
</dbReference>
<keyword evidence="8" id="KW-1185">Reference proteome</keyword>
<evidence type="ECO:0000256" key="1">
    <source>
        <dbReference type="ARBA" id="ARBA00022741"/>
    </source>
</evidence>
<keyword evidence="2 5" id="KW-0378">Hydrolase</keyword>
<feature type="binding site" evidence="5">
    <location>
        <begin position="203"/>
        <end position="210"/>
    </location>
    <ligand>
        <name>ATP</name>
        <dbReference type="ChEBI" id="CHEBI:30616"/>
    </ligand>
</feature>
<dbReference type="SUPFAM" id="SSF52540">
    <property type="entry name" value="P-loop containing nucleoside triphosphate hydrolases"/>
    <property type="match status" value="1"/>
</dbReference>
<reference evidence="8" key="1">
    <citation type="submission" date="2015-03" db="EMBL/GenBank/DDBJ databases">
        <title>Luteipulveratus halotolerans sp. nov., a novel actinobacterium (Dermacoccaceae) from Sarawak, Malaysia.</title>
        <authorList>
            <person name="Juboi H."/>
            <person name="Basik A."/>
            <person name="Shamsul S.S."/>
            <person name="Arnold P."/>
            <person name="Schmitt E.K."/>
            <person name="Sanglier J.-J."/>
            <person name="Yeo T."/>
        </authorList>
    </citation>
    <scope>NUCLEOTIDE SEQUENCE [LARGE SCALE GENOMIC DNA]</scope>
    <source>
        <strain evidence="8">C296001</strain>
    </source>
</reference>
<comment type="caution">
    <text evidence="7">The sequence shown here is derived from an EMBL/GenBank/DDBJ whole genome shotgun (WGS) entry which is preliminary data.</text>
</comment>
<organism evidence="7 8">
    <name type="scientific">Luteipulveratus halotolerans</name>
    <dbReference type="NCBI Taxonomy" id="1631356"/>
    <lineage>
        <taxon>Bacteria</taxon>
        <taxon>Bacillati</taxon>
        <taxon>Actinomycetota</taxon>
        <taxon>Actinomycetes</taxon>
        <taxon>Micrococcales</taxon>
        <taxon>Dermacoccaceae</taxon>
        <taxon>Luteipulveratus</taxon>
    </lineage>
</organism>
<dbReference type="GO" id="GO:0016787">
    <property type="term" value="F:hydrolase activity"/>
    <property type="evidence" value="ECO:0007669"/>
    <property type="project" value="UniProtKB-UniRule"/>
</dbReference>
<keyword evidence="3 5" id="KW-0347">Helicase</keyword>
<evidence type="ECO:0000256" key="5">
    <source>
        <dbReference type="PROSITE-ProRule" id="PRU00560"/>
    </source>
</evidence>
<feature type="domain" description="UvrD-like helicase ATP-binding" evidence="6">
    <location>
        <begin position="182"/>
        <end position="584"/>
    </location>
</feature>
<sequence length="732" mass="79169">MSAAGRPDGITREIEREQVQLDDLFARRDELIEQVGAERRAAAEGDGDGTYAEARVSALARRQHELDKADRGLCFGRMDRADGASWYVGRIGLPSRHDDADPLLIDWRAPAARAFYTATAARPDGLRRRRHIRTDERRVIGVDDELLDAENADAATDLVGEAALMEALDARRTGSMNDIVSTLQAEQDDIIRAPHQGCLVVQGGPGTGKTAVALHRAAYLLFTHQHLVERGVLVVGPSRAFLDYIEQVLPSLGETQVVATTVDRLLPGTTAARHDSDAVAEIKGRGLWADVLQRVIDERQPVARPVTVVHEGEPITLDTEEVAEILAQARAGRVSHHEARGRFRTRTLDALAEAVARHAQELIASMEEGFEDILARIDASMRAQAQNLGTQSSSRGVEVDGVATAEDVAVIRSGLRESATVSAALDDVWPALDPQTVLTDLLRDVDELARLAPELTADERALVVRERGADWSTADVALLDELAELVGAPTETTRVPVDGQSLAARAGADRTWAYGHVIVDEAQELTAMQWRMLLRRCPTRSFTVVGDINQADSPGSARSWESALEPSFGTRWRRTELTVCYRTPHEVMACTAGVLEAAGSTVLPPRAVRSSGRPPGHVITDDRRIVDEIASAATTLADRYAGGRVAVIAVAGRAEQLRSHTALVRPDVVVITPEESKGLEFDAVVVVDPHAIVEQRRGWNGLYVALTRCTQELTVVALADGPAGLDLGTPAG</sequence>
<evidence type="ECO:0000256" key="4">
    <source>
        <dbReference type="ARBA" id="ARBA00022840"/>
    </source>
</evidence>
<dbReference type="PATRIC" id="fig|1631356.3.peg.2261"/>
<dbReference type="OrthoDB" id="9787585at2"/>
<dbReference type="GO" id="GO:0005524">
    <property type="term" value="F:ATP binding"/>
    <property type="evidence" value="ECO:0007669"/>
    <property type="project" value="UniProtKB-UniRule"/>
</dbReference>
<proteinExistence type="predicted"/>
<dbReference type="AlphaFoldDB" id="A0A0L6CJF3"/>
<dbReference type="PANTHER" id="PTHR11070">
    <property type="entry name" value="UVRD / RECB / PCRA DNA HELICASE FAMILY MEMBER"/>
    <property type="match status" value="1"/>
</dbReference>
<dbReference type="PROSITE" id="PS51198">
    <property type="entry name" value="UVRD_HELICASE_ATP_BIND"/>
    <property type="match status" value="1"/>
</dbReference>
<dbReference type="GO" id="GO:0043138">
    <property type="term" value="F:3'-5' DNA helicase activity"/>
    <property type="evidence" value="ECO:0007669"/>
    <property type="project" value="TreeGrafter"/>
</dbReference>
<dbReference type="STRING" id="1631356.VV01_11570"/>
<dbReference type="InterPro" id="IPR027785">
    <property type="entry name" value="UvrD-like_helicase_C"/>
</dbReference>
<gene>
    <name evidence="7" type="ORF">VV01_11570</name>
</gene>
<evidence type="ECO:0000259" key="6">
    <source>
        <dbReference type="PROSITE" id="PS51198"/>
    </source>
</evidence>
<dbReference type="Proteomes" id="UP000037397">
    <property type="component" value="Unassembled WGS sequence"/>
</dbReference>
<accession>A0A0L6CJF3</accession>
<dbReference type="InterPro" id="IPR014016">
    <property type="entry name" value="UvrD-like_ATP-bd"/>
</dbReference>